<reference evidence="11" key="1">
    <citation type="submission" date="2020-08" db="EMBL/GenBank/DDBJ databases">
        <title>Genome public.</title>
        <authorList>
            <person name="Liu C."/>
            <person name="Sun Q."/>
        </authorList>
    </citation>
    <scope>NUCLEOTIDE SEQUENCE</scope>
    <source>
        <strain evidence="11">BX5</strain>
    </source>
</reference>
<dbReference type="InterPro" id="IPR003691">
    <property type="entry name" value="FluC"/>
</dbReference>
<keyword evidence="2 10" id="KW-1003">Cell membrane</keyword>
<dbReference type="GO" id="GO:0046872">
    <property type="term" value="F:metal ion binding"/>
    <property type="evidence" value="ECO:0007669"/>
    <property type="project" value="UniProtKB-KW"/>
</dbReference>
<keyword evidence="6 10" id="KW-0407">Ion channel</keyword>
<evidence type="ECO:0000256" key="10">
    <source>
        <dbReference type="HAMAP-Rule" id="MF_00454"/>
    </source>
</evidence>
<dbReference type="Pfam" id="PF02537">
    <property type="entry name" value="CRCB"/>
    <property type="match status" value="1"/>
</dbReference>
<dbReference type="Proteomes" id="UP000602260">
    <property type="component" value="Unassembled WGS sequence"/>
</dbReference>
<dbReference type="HAMAP" id="MF_00454">
    <property type="entry name" value="FluC"/>
    <property type="match status" value="1"/>
</dbReference>
<dbReference type="PANTHER" id="PTHR28259">
    <property type="entry name" value="FLUORIDE EXPORT PROTEIN 1-RELATED"/>
    <property type="match status" value="1"/>
</dbReference>
<evidence type="ECO:0000256" key="3">
    <source>
        <dbReference type="ARBA" id="ARBA00022692"/>
    </source>
</evidence>
<feature type="transmembrane region" description="Helical" evidence="10">
    <location>
        <begin position="92"/>
        <end position="115"/>
    </location>
</feature>
<keyword evidence="12" id="KW-1185">Reference proteome</keyword>
<keyword evidence="5 10" id="KW-0472">Membrane</keyword>
<dbReference type="EMBL" id="JACOPN010000001">
    <property type="protein sequence ID" value="MBC5716111.1"/>
    <property type="molecule type" value="Genomic_DNA"/>
</dbReference>
<dbReference type="AlphaFoldDB" id="A0A8J6J2P0"/>
<feature type="binding site" evidence="10">
    <location>
        <position position="70"/>
    </location>
    <ligand>
        <name>Na(+)</name>
        <dbReference type="ChEBI" id="CHEBI:29101"/>
        <note>structural</note>
    </ligand>
</feature>
<comment type="caution">
    <text evidence="11">The sequence shown here is derived from an EMBL/GenBank/DDBJ whole genome shotgun (WGS) entry which is preliminary data.</text>
</comment>
<comment type="function">
    <text evidence="9 10">Fluoride-specific ion channel. Important for reducing fluoride concentration in the cell, thus reducing its toxicity.</text>
</comment>
<keyword evidence="10" id="KW-0479">Metal-binding</keyword>
<evidence type="ECO:0000313" key="12">
    <source>
        <dbReference type="Proteomes" id="UP000602260"/>
    </source>
</evidence>
<evidence type="ECO:0000256" key="2">
    <source>
        <dbReference type="ARBA" id="ARBA00022475"/>
    </source>
</evidence>
<evidence type="ECO:0000313" key="11">
    <source>
        <dbReference type="EMBL" id="MBC5716111.1"/>
    </source>
</evidence>
<comment type="catalytic activity">
    <reaction evidence="8">
        <text>fluoride(in) = fluoride(out)</text>
        <dbReference type="Rhea" id="RHEA:76159"/>
        <dbReference type="ChEBI" id="CHEBI:17051"/>
    </reaction>
    <physiologicalReaction direction="left-to-right" evidence="8">
        <dbReference type="Rhea" id="RHEA:76160"/>
    </physiologicalReaction>
</comment>
<feature type="transmembrane region" description="Helical" evidence="10">
    <location>
        <begin position="29"/>
        <end position="50"/>
    </location>
</feature>
<evidence type="ECO:0000256" key="1">
    <source>
        <dbReference type="ARBA" id="ARBA00004651"/>
    </source>
</evidence>
<comment type="similarity">
    <text evidence="7 10">Belongs to the fluoride channel Fluc/FEX (TC 1.A.43) family.</text>
</comment>
<dbReference type="GO" id="GO:0062054">
    <property type="term" value="F:fluoride channel activity"/>
    <property type="evidence" value="ECO:0007669"/>
    <property type="project" value="UniProtKB-UniRule"/>
</dbReference>
<name>A0A8J6J2P0_9FIRM</name>
<sequence>MNALLVGLGGAVGAVGRYGLSLLPCRSAFPLLTLLTNLIGAVLIGFVAGLAGRERLSSGWTLFWKTGVCGGFTTFSTFSLESVTLLQRGRTGLALAYMALSAGLCLAGVLAGQWLSRRGV</sequence>
<keyword evidence="10" id="KW-0406">Ion transport</keyword>
<evidence type="ECO:0000256" key="5">
    <source>
        <dbReference type="ARBA" id="ARBA00023136"/>
    </source>
</evidence>
<protein>
    <recommendedName>
        <fullName evidence="10">Fluoride-specific ion channel FluC</fullName>
    </recommendedName>
</protein>
<accession>A0A8J6J2P0</accession>
<keyword evidence="10" id="KW-0813">Transport</keyword>
<feature type="binding site" evidence="10">
    <location>
        <position position="73"/>
    </location>
    <ligand>
        <name>Na(+)</name>
        <dbReference type="ChEBI" id="CHEBI:29101"/>
        <note>structural</note>
    </ligand>
</feature>
<comment type="activity regulation">
    <text evidence="10">Na(+) is not transported, but it plays an essential structural role and its presence is essential for fluoride channel function.</text>
</comment>
<organism evidence="11 12">
    <name type="scientific">Flintibacter faecis</name>
    <dbReference type="NCBI Taxonomy" id="2763047"/>
    <lineage>
        <taxon>Bacteria</taxon>
        <taxon>Bacillati</taxon>
        <taxon>Bacillota</taxon>
        <taxon>Clostridia</taxon>
        <taxon>Eubacteriales</taxon>
        <taxon>Flintibacter</taxon>
    </lineage>
</organism>
<dbReference type="RefSeq" id="WP_186877584.1">
    <property type="nucleotide sequence ID" value="NZ_JACOPN010000001.1"/>
</dbReference>
<keyword evidence="3 10" id="KW-0812">Transmembrane</keyword>
<evidence type="ECO:0000256" key="9">
    <source>
        <dbReference type="ARBA" id="ARBA00049940"/>
    </source>
</evidence>
<evidence type="ECO:0000256" key="4">
    <source>
        <dbReference type="ARBA" id="ARBA00022989"/>
    </source>
</evidence>
<keyword evidence="10" id="KW-0915">Sodium</keyword>
<feature type="transmembrane region" description="Helical" evidence="10">
    <location>
        <begin position="62"/>
        <end position="80"/>
    </location>
</feature>
<dbReference type="PANTHER" id="PTHR28259:SF1">
    <property type="entry name" value="FLUORIDE EXPORT PROTEIN 1-RELATED"/>
    <property type="match status" value="1"/>
</dbReference>
<evidence type="ECO:0000256" key="7">
    <source>
        <dbReference type="ARBA" id="ARBA00035120"/>
    </source>
</evidence>
<evidence type="ECO:0000256" key="6">
    <source>
        <dbReference type="ARBA" id="ARBA00023303"/>
    </source>
</evidence>
<comment type="subcellular location">
    <subcellularLocation>
        <location evidence="1 10">Cell membrane</location>
        <topology evidence="1 10">Multi-pass membrane protein</topology>
    </subcellularLocation>
</comment>
<evidence type="ECO:0000256" key="8">
    <source>
        <dbReference type="ARBA" id="ARBA00035585"/>
    </source>
</evidence>
<proteinExistence type="inferred from homology"/>
<dbReference type="NCBIfam" id="TIGR00494">
    <property type="entry name" value="crcB"/>
    <property type="match status" value="1"/>
</dbReference>
<dbReference type="GO" id="GO:0140114">
    <property type="term" value="P:cellular detoxification of fluoride"/>
    <property type="evidence" value="ECO:0007669"/>
    <property type="project" value="UniProtKB-UniRule"/>
</dbReference>
<keyword evidence="4 10" id="KW-1133">Transmembrane helix</keyword>
<dbReference type="GO" id="GO:0005886">
    <property type="term" value="C:plasma membrane"/>
    <property type="evidence" value="ECO:0007669"/>
    <property type="project" value="UniProtKB-SubCell"/>
</dbReference>
<gene>
    <name evidence="10 11" type="primary">crcB</name>
    <name evidence="10" type="synonym">fluC</name>
    <name evidence="11" type="ORF">H8S55_02005</name>
</gene>